<dbReference type="SUPFAM" id="SSF53474">
    <property type="entry name" value="alpha/beta-Hydrolases"/>
    <property type="match status" value="1"/>
</dbReference>
<organism evidence="3 4">
    <name type="scientific">Paenibacillus sambharensis</name>
    <dbReference type="NCBI Taxonomy" id="1803190"/>
    <lineage>
        <taxon>Bacteria</taxon>
        <taxon>Bacillati</taxon>
        <taxon>Bacillota</taxon>
        <taxon>Bacilli</taxon>
        <taxon>Bacillales</taxon>
        <taxon>Paenibacillaceae</taxon>
        <taxon>Paenibacillus</taxon>
    </lineage>
</organism>
<dbReference type="InterPro" id="IPR000073">
    <property type="entry name" value="AB_hydrolase_1"/>
</dbReference>
<dbReference type="InterPro" id="IPR029058">
    <property type="entry name" value="AB_hydrolase_fold"/>
</dbReference>
<dbReference type="OrthoDB" id="9780932at2"/>
<dbReference type="Proteomes" id="UP000249522">
    <property type="component" value="Unassembled WGS sequence"/>
</dbReference>
<keyword evidence="4" id="KW-1185">Reference proteome</keyword>
<dbReference type="EMBL" id="QKRB01000031">
    <property type="protein sequence ID" value="PZD97176.1"/>
    <property type="molecule type" value="Genomic_DNA"/>
</dbReference>
<gene>
    <name evidence="3" type="ORF">DNH61_04020</name>
</gene>
<dbReference type="Pfam" id="PF00561">
    <property type="entry name" value="Abhydrolase_1"/>
    <property type="match status" value="1"/>
</dbReference>
<comment type="caution">
    <text evidence="3">The sequence shown here is derived from an EMBL/GenBank/DDBJ whole genome shotgun (WGS) entry which is preliminary data.</text>
</comment>
<proteinExistence type="inferred from homology"/>
<dbReference type="PRINTS" id="PR00111">
    <property type="entry name" value="ABHYDROLASE"/>
</dbReference>
<dbReference type="PANTHER" id="PTHR43039">
    <property type="entry name" value="ESTERASE-RELATED"/>
    <property type="match status" value="1"/>
</dbReference>
<comment type="similarity">
    <text evidence="1">Belongs to the AB hydrolase superfamily.</text>
</comment>
<evidence type="ECO:0000259" key="2">
    <source>
        <dbReference type="Pfam" id="PF00561"/>
    </source>
</evidence>
<protein>
    <submittedName>
        <fullName evidence="3">Sigma factor SigB regulation protein RsbQ</fullName>
    </submittedName>
</protein>
<reference evidence="3 4" key="1">
    <citation type="submission" date="2018-06" db="EMBL/GenBank/DDBJ databases">
        <title>Paenibacillus imtechensis sp. nov.</title>
        <authorList>
            <person name="Pinnaka A.K."/>
            <person name="Singh H."/>
            <person name="Kaur M."/>
        </authorList>
    </citation>
    <scope>NUCLEOTIDE SEQUENCE [LARGE SCALE GENOMIC DNA]</scope>
    <source>
        <strain evidence="3 4">SMB1</strain>
    </source>
</reference>
<name>A0A2W1LDJ8_9BACL</name>
<dbReference type="AlphaFoldDB" id="A0A2W1LDJ8"/>
<evidence type="ECO:0000313" key="3">
    <source>
        <dbReference type="EMBL" id="PZD97176.1"/>
    </source>
</evidence>
<evidence type="ECO:0000313" key="4">
    <source>
        <dbReference type="Proteomes" id="UP000249522"/>
    </source>
</evidence>
<evidence type="ECO:0000256" key="1">
    <source>
        <dbReference type="ARBA" id="ARBA00008645"/>
    </source>
</evidence>
<sequence length="274" mass="30524">MVDVYKRNHVNVSGHGERPIIFAPGFGCNQNMWRLIAPAFEDQYKVVLFDYVGTGLSDHQAYDPIRYGDLLGYAEDLLQICEAIDARDAILVGHSVGATIAMLAANRDPQRFAHLIMIGPSPCYVNDPPDYYGGFTKEDLEGLIELLDKNFAGWANYLSGAVMQNPDRPSLSRELEESFCSIDPEIARRFAVATFFADTRQELQKVRVPALIMQCQGDIIAPVEVGEYVHDQLPGSIYQLMQATGHCPHLSHPEETISIIQSYLDSIPTIDSTE</sequence>
<dbReference type="Gene3D" id="3.40.50.1820">
    <property type="entry name" value="alpha/beta hydrolase"/>
    <property type="match status" value="1"/>
</dbReference>
<feature type="domain" description="AB hydrolase-1" evidence="2">
    <location>
        <begin position="19"/>
        <end position="253"/>
    </location>
</feature>
<accession>A0A2W1LDJ8</accession>